<sequence>MATVNMVKYHVYKGIYPKSKTNFRSTLFLHTKLQKIDSRTQKLFLADPYPMTQPGWKEHLRRTQKALIEHSATKMTNN</sequence>
<protein>
    <submittedName>
        <fullName evidence="1">Uncharacterized protein</fullName>
    </submittedName>
</protein>
<name>A0A1J9PKH4_9EURO</name>
<evidence type="ECO:0000313" key="1">
    <source>
        <dbReference type="EMBL" id="OJD17000.1"/>
    </source>
</evidence>
<dbReference type="Proteomes" id="UP000182235">
    <property type="component" value="Unassembled WGS sequence"/>
</dbReference>
<organism evidence="1 2">
    <name type="scientific">Emergomyces pasteurianus Ep9510</name>
    <dbReference type="NCBI Taxonomy" id="1447872"/>
    <lineage>
        <taxon>Eukaryota</taxon>
        <taxon>Fungi</taxon>
        <taxon>Dikarya</taxon>
        <taxon>Ascomycota</taxon>
        <taxon>Pezizomycotina</taxon>
        <taxon>Eurotiomycetes</taxon>
        <taxon>Eurotiomycetidae</taxon>
        <taxon>Onygenales</taxon>
        <taxon>Ajellomycetaceae</taxon>
        <taxon>Emergomyces</taxon>
    </lineage>
</organism>
<accession>A0A1J9PKH4</accession>
<evidence type="ECO:0000313" key="2">
    <source>
        <dbReference type="Proteomes" id="UP000182235"/>
    </source>
</evidence>
<proteinExistence type="predicted"/>
<dbReference type="VEuPathDB" id="FungiDB:AJ78_02889"/>
<reference evidence="1 2" key="1">
    <citation type="submission" date="2015-07" db="EMBL/GenBank/DDBJ databases">
        <title>Emmonsia species relationships and genome sequence.</title>
        <authorList>
            <consortium name="The Broad Institute Genomics Platform"/>
            <person name="Cuomo C.A."/>
            <person name="Munoz J.F."/>
            <person name="Imamovic A."/>
            <person name="Priest M.E."/>
            <person name="Young S."/>
            <person name="Clay O.K."/>
            <person name="McEwen J.G."/>
        </authorList>
    </citation>
    <scope>NUCLEOTIDE SEQUENCE [LARGE SCALE GENOMIC DNA]</scope>
    <source>
        <strain evidence="1 2">UAMH 9510</strain>
    </source>
</reference>
<dbReference type="EMBL" id="LGRN01000084">
    <property type="protein sequence ID" value="OJD17000.1"/>
    <property type="molecule type" value="Genomic_DNA"/>
</dbReference>
<dbReference type="AlphaFoldDB" id="A0A1J9PKH4"/>
<keyword evidence="2" id="KW-1185">Reference proteome</keyword>
<comment type="caution">
    <text evidence="1">The sequence shown here is derived from an EMBL/GenBank/DDBJ whole genome shotgun (WGS) entry which is preliminary data.</text>
</comment>
<gene>
    <name evidence="1" type="ORF">AJ78_02889</name>
</gene>